<keyword evidence="6 10" id="KW-0472">Membrane</keyword>
<dbReference type="PROSITE" id="PS00237">
    <property type="entry name" value="G_PROTEIN_RECEP_F1_1"/>
    <property type="match status" value="1"/>
</dbReference>
<comment type="subcellular location">
    <subcellularLocation>
        <location evidence="1">Cell membrane</location>
        <topology evidence="1">Multi-pass membrane protein</topology>
    </subcellularLocation>
</comment>
<protein>
    <recommendedName>
        <fullName evidence="11">G-protein coupled receptors family 1 profile domain-containing protein</fullName>
    </recommendedName>
</protein>
<dbReference type="SUPFAM" id="SSF81321">
    <property type="entry name" value="Family A G protein-coupled receptor-like"/>
    <property type="match status" value="2"/>
</dbReference>
<organism evidence="12 13">
    <name type="scientific">Synaphobranchus kaupii</name>
    <name type="common">Kaup's arrowtooth eel</name>
    <dbReference type="NCBI Taxonomy" id="118154"/>
    <lineage>
        <taxon>Eukaryota</taxon>
        <taxon>Metazoa</taxon>
        <taxon>Chordata</taxon>
        <taxon>Craniata</taxon>
        <taxon>Vertebrata</taxon>
        <taxon>Euteleostomi</taxon>
        <taxon>Actinopterygii</taxon>
        <taxon>Neopterygii</taxon>
        <taxon>Teleostei</taxon>
        <taxon>Anguilliformes</taxon>
        <taxon>Synaphobranchidae</taxon>
        <taxon>Synaphobranchus</taxon>
    </lineage>
</organism>
<dbReference type="PROSITE" id="PS50262">
    <property type="entry name" value="G_PROTEIN_RECEP_F1_2"/>
    <property type="match status" value="1"/>
</dbReference>
<keyword evidence="8 9" id="KW-0807">Transducer</keyword>
<evidence type="ECO:0000259" key="11">
    <source>
        <dbReference type="PROSITE" id="PS50262"/>
    </source>
</evidence>
<feature type="transmembrane region" description="Helical" evidence="10">
    <location>
        <begin position="131"/>
        <end position="149"/>
    </location>
</feature>
<dbReference type="Pfam" id="PF00001">
    <property type="entry name" value="7tm_1"/>
    <property type="match status" value="1"/>
</dbReference>
<evidence type="ECO:0000256" key="10">
    <source>
        <dbReference type="SAM" id="Phobius"/>
    </source>
</evidence>
<dbReference type="PRINTS" id="PR00237">
    <property type="entry name" value="GPCRRHODOPSN"/>
</dbReference>
<evidence type="ECO:0000256" key="4">
    <source>
        <dbReference type="ARBA" id="ARBA00022989"/>
    </source>
</evidence>
<dbReference type="GO" id="GO:0045028">
    <property type="term" value="F:G protein-coupled purinergic nucleotide receptor activity"/>
    <property type="evidence" value="ECO:0007669"/>
    <property type="project" value="TreeGrafter"/>
</dbReference>
<dbReference type="GO" id="GO:0005886">
    <property type="term" value="C:plasma membrane"/>
    <property type="evidence" value="ECO:0007669"/>
    <property type="project" value="UniProtKB-SubCell"/>
</dbReference>
<dbReference type="AlphaFoldDB" id="A0A9Q1E491"/>
<feature type="transmembrane region" description="Helical" evidence="10">
    <location>
        <begin position="16"/>
        <end position="41"/>
    </location>
</feature>
<evidence type="ECO:0000256" key="5">
    <source>
        <dbReference type="ARBA" id="ARBA00023040"/>
    </source>
</evidence>
<evidence type="ECO:0000256" key="7">
    <source>
        <dbReference type="ARBA" id="ARBA00023170"/>
    </source>
</evidence>
<evidence type="ECO:0000256" key="1">
    <source>
        <dbReference type="ARBA" id="ARBA00004651"/>
    </source>
</evidence>
<feature type="domain" description="G-protein coupled receptors family 1 profile" evidence="11">
    <location>
        <begin position="33"/>
        <end position="153"/>
    </location>
</feature>
<dbReference type="PANTHER" id="PTHR24233">
    <property type="entry name" value="P2Y PURINOCEPTOR-RELATED G-PROTEIN COUPLED RECEPTOR"/>
    <property type="match status" value="1"/>
</dbReference>
<evidence type="ECO:0000256" key="2">
    <source>
        <dbReference type="ARBA" id="ARBA00022475"/>
    </source>
</evidence>
<accession>A0A9Q1E491</accession>
<dbReference type="InterPro" id="IPR017452">
    <property type="entry name" value="GPCR_Rhodpsn_7TM"/>
</dbReference>
<keyword evidence="7 9" id="KW-0675">Receptor</keyword>
<dbReference type="OrthoDB" id="9935079at2759"/>
<dbReference type="PANTHER" id="PTHR24233:SF4">
    <property type="entry name" value="G-PROTEIN COUPLED RECEPTOR 171"/>
    <property type="match status" value="1"/>
</dbReference>
<dbReference type="InterPro" id="IPR000276">
    <property type="entry name" value="GPCR_Rhodpsn"/>
</dbReference>
<keyword evidence="2" id="KW-1003">Cell membrane</keyword>
<comment type="caution">
    <text evidence="12">The sequence shown here is derived from an EMBL/GenBank/DDBJ whole genome shotgun (WGS) entry which is preliminary data.</text>
</comment>
<evidence type="ECO:0000256" key="8">
    <source>
        <dbReference type="ARBA" id="ARBA00023224"/>
    </source>
</evidence>
<evidence type="ECO:0000256" key="9">
    <source>
        <dbReference type="RuleBase" id="RU000688"/>
    </source>
</evidence>
<evidence type="ECO:0000256" key="6">
    <source>
        <dbReference type="ARBA" id="ARBA00023136"/>
    </source>
</evidence>
<evidence type="ECO:0000313" key="12">
    <source>
        <dbReference type="EMBL" id="KAJ8331957.1"/>
    </source>
</evidence>
<name>A0A9Q1E491_SYNKA</name>
<keyword evidence="5 9" id="KW-0297">G-protein coupled receptor</keyword>
<reference evidence="12" key="1">
    <citation type="journal article" date="2023" name="Science">
        <title>Genome structures resolve the early diversification of teleost fishes.</title>
        <authorList>
            <person name="Parey E."/>
            <person name="Louis A."/>
            <person name="Montfort J."/>
            <person name="Bouchez O."/>
            <person name="Roques C."/>
            <person name="Iampietro C."/>
            <person name="Lluch J."/>
            <person name="Castinel A."/>
            <person name="Donnadieu C."/>
            <person name="Desvignes T."/>
            <person name="Floi Bucao C."/>
            <person name="Jouanno E."/>
            <person name="Wen M."/>
            <person name="Mejri S."/>
            <person name="Dirks R."/>
            <person name="Jansen H."/>
            <person name="Henkel C."/>
            <person name="Chen W.J."/>
            <person name="Zahm M."/>
            <person name="Cabau C."/>
            <person name="Klopp C."/>
            <person name="Thompson A.W."/>
            <person name="Robinson-Rechavi M."/>
            <person name="Braasch I."/>
            <person name="Lecointre G."/>
            <person name="Bobe J."/>
            <person name="Postlethwait J.H."/>
            <person name="Berthelot C."/>
            <person name="Roest Crollius H."/>
            <person name="Guiguen Y."/>
        </authorList>
    </citation>
    <scope>NUCLEOTIDE SEQUENCE</scope>
    <source>
        <strain evidence="12">WJC10195</strain>
    </source>
</reference>
<evidence type="ECO:0000256" key="3">
    <source>
        <dbReference type="ARBA" id="ARBA00022692"/>
    </source>
</evidence>
<keyword evidence="4 10" id="KW-1133">Transmembrane helix</keyword>
<gene>
    <name evidence="12" type="ORF">SKAU_G00430590</name>
</gene>
<proteinExistence type="inferred from homology"/>
<feature type="transmembrane region" description="Helical" evidence="10">
    <location>
        <begin position="91"/>
        <end position="110"/>
    </location>
</feature>
<feature type="transmembrane region" description="Helical" evidence="10">
    <location>
        <begin position="53"/>
        <end position="71"/>
    </location>
</feature>
<dbReference type="EMBL" id="JAINUF010000085">
    <property type="protein sequence ID" value="KAJ8331957.1"/>
    <property type="molecule type" value="Genomic_DNA"/>
</dbReference>
<keyword evidence="13" id="KW-1185">Reference proteome</keyword>
<dbReference type="Proteomes" id="UP001152622">
    <property type="component" value="Unassembled WGS sequence"/>
</dbReference>
<sequence length="338" mass="36966">MEALNSTVGYRGSEGLVLFTVLYILAFLVGLVGSLTALWAFTCSHGKRRTVDIYLINLLVSDLLLTLALPFKIATGLGVASWGLRIFHCQVSAVVVYINLYVSIVFLALVSADRYLQISQSPRLRCAREAGLARVMSVVVWALVLVIMVPNMLIPHSGRGCGGAAAAGAVVPATGTAAGWTDVSSPAAPPVTSPAVTLAYVVCFVPYHAVRTPYTLAQGRPITDFPLWGRLYLAKESTLLLAILHVCFNPFLYFHLSRSFRQRLMEAFRPKGNSSVPTLDLELSPQPCPPPPPEALRGPWKPCEPHWRNAGSMEQGSATDKLPNLGQRHIRTMYLRRW</sequence>
<keyword evidence="3 9" id="KW-0812">Transmembrane</keyword>
<dbReference type="Gene3D" id="1.20.1070.10">
    <property type="entry name" value="Rhodopsin 7-helix transmembrane proteins"/>
    <property type="match status" value="2"/>
</dbReference>
<feature type="transmembrane region" description="Helical" evidence="10">
    <location>
        <begin position="237"/>
        <end position="256"/>
    </location>
</feature>
<evidence type="ECO:0000313" key="13">
    <source>
        <dbReference type="Proteomes" id="UP001152622"/>
    </source>
</evidence>
<comment type="similarity">
    <text evidence="9">Belongs to the G-protein coupled receptor 1 family.</text>
</comment>